<dbReference type="Gene3D" id="3.10.450.50">
    <property type="match status" value="1"/>
</dbReference>
<feature type="domain" description="DUF4440" evidence="1">
    <location>
        <begin position="48"/>
        <end position="149"/>
    </location>
</feature>
<dbReference type="STRING" id="643867.Ftrac_0916"/>
<reference evidence="2 3" key="1">
    <citation type="journal article" date="2011" name="Stand. Genomic Sci.">
        <title>Complete genome sequence of Marivirga tractuosa type strain (H-43).</title>
        <authorList>
            <person name="Pagani I."/>
            <person name="Chertkov O."/>
            <person name="Lapidus A."/>
            <person name="Lucas S."/>
            <person name="Del Rio T.G."/>
            <person name="Tice H."/>
            <person name="Copeland A."/>
            <person name="Cheng J.F."/>
            <person name="Nolan M."/>
            <person name="Saunders E."/>
            <person name="Pitluck S."/>
            <person name="Held B."/>
            <person name="Goodwin L."/>
            <person name="Liolios K."/>
            <person name="Ovchinikova G."/>
            <person name="Ivanova N."/>
            <person name="Mavromatis K."/>
            <person name="Pati A."/>
            <person name="Chen A."/>
            <person name="Palaniappan K."/>
            <person name="Land M."/>
            <person name="Hauser L."/>
            <person name="Jeffries C.D."/>
            <person name="Detter J.C."/>
            <person name="Han C."/>
            <person name="Tapia R."/>
            <person name="Ngatchou-Djao O.D."/>
            <person name="Rohde M."/>
            <person name="Goker M."/>
            <person name="Spring S."/>
            <person name="Sikorski J."/>
            <person name="Woyke T."/>
            <person name="Bristow J."/>
            <person name="Eisen J.A."/>
            <person name="Markowitz V."/>
            <person name="Hugenholtz P."/>
            <person name="Klenk H.P."/>
            <person name="Kyrpides N.C."/>
        </authorList>
    </citation>
    <scope>NUCLEOTIDE SEQUENCE [LARGE SCALE GENOMIC DNA]</scope>
    <source>
        <strain evidence="3">ATCC 23168 / DSM 4126 / NBRC 15989 / NCIMB 1408 / VKM B-1430 / H-43</strain>
    </source>
</reference>
<dbReference type="HOGENOM" id="CLU_1804895_0_0_10"/>
<organism evidence="2 3">
    <name type="scientific">Marivirga tractuosa (strain ATCC 23168 / DSM 4126 / NBRC 15989 / NCIMB 1408 / VKM B-1430 / H-43)</name>
    <name type="common">Microscilla tractuosa</name>
    <name type="synonym">Flexibacter tractuosus</name>
    <dbReference type="NCBI Taxonomy" id="643867"/>
    <lineage>
        <taxon>Bacteria</taxon>
        <taxon>Pseudomonadati</taxon>
        <taxon>Bacteroidota</taxon>
        <taxon>Cytophagia</taxon>
        <taxon>Cytophagales</taxon>
        <taxon>Marivirgaceae</taxon>
        <taxon>Marivirga</taxon>
    </lineage>
</organism>
<protein>
    <recommendedName>
        <fullName evidence="1">DUF4440 domain-containing protein</fullName>
    </recommendedName>
</protein>
<name>E4TTK1_MARTH</name>
<evidence type="ECO:0000313" key="3">
    <source>
        <dbReference type="Proteomes" id="UP000008720"/>
    </source>
</evidence>
<dbReference type="SUPFAM" id="SSF54427">
    <property type="entry name" value="NTF2-like"/>
    <property type="match status" value="1"/>
</dbReference>
<evidence type="ECO:0000313" key="2">
    <source>
        <dbReference type="EMBL" id="ADR20918.1"/>
    </source>
</evidence>
<sequence>MVRYQQNLATMMIKTTLVLIFGLYVYSPLNIHAQNSSDKMELEQMLHTFMDGASKNDSLIHANFWAEDLIYTSSNGTRFGKKEIIGRFNSNEKTKIETPSSTYAAEDIIIQQYANTAIVAFKMKAVSDTSIQYYLNSGTFLKRNGKWQVVNWQATISGKPIKK</sequence>
<dbReference type="EMBL" id="CP002349">
    <property type="protein sequence ID" value="ADR20918.1"/>
    <property type="molecule type" value="Genomic_DNA"/>
</dbReference>
<dbReference type="Proteomes" id="UP000008720">
    <property type="component" value="Chromosome"/>
</dbReference>
<evidence type="ECO:0000259" key="1">
    <source>
        <dbReference type="Pfam" id="PF14534"/>
    </source>
</evidence>
<keyword evidence="3" id="KW-1185">Reference proteome</keyword>
<dbReference type="Pfam" id="PF14534">
    <property type="entry name" value="DUF4440"/>
    <property type="match status" value="1"/>
</dbReference>
<gene>
    <name evidence="2" type="ordered locus">Ftrac_0916</name>
</gene>
<dbReference type="InterPro" id="IPR032710">
    <property type="entry name" value="NTF2-like_dom_sf"/>
</dbReference>
<dbReference type="KEGG" id="mtt:Ftrac_0916"/>
<dbReference type="eggNOG" id="ENOG5032RWZ">
    <property type="taxonomic scope" value="Bacteria"/>
</dbReference>
<dbReference type="AlphaFoldDB" id="E4TTK1"/>
<dbReference type="InterPro" id="IPR027843">
    <property type="entry name" value="DUF4440"/>
</dbReference>
<proteinExistence type="predicted"/>
<accession>E4TTK1</accession>